<dbReference type="STRING" id="596152.DesU5LDRAFT_0047"/>
<dbReference type="AlphaFoldDB" id="I2Q7L5"/>
<dbReference type="Gene3D" id="3.40.50.1110">
    <property type="entry name" value="SGNH hydrolase"/>
    <property type="match status" value="2"/>
</dbReference>
<dbReference type="InterPro" id="IPR013830">
    <property type="entry name" value="SGNH_hydro"/>
</dbReference>
<feature type="domain" description="SGNH hydrolase-type esterase" evidence="1">
    <location>
        <begin position="106"/>
        <end position="346"/>
    </location>
</feature>
<dbReference type="OrthoDB" id="5431950at2"/>
<dbReference type="CDD" id="cd00229">
    <property type="entry name" value="SGNH_hydrolase"/>
    <property type="match status" value="1"/>
</dbReference>
<protein>
    <recommendedName>
        <fullName evidence="1">SGNH hydrolase-type esterase domain-containing protein</fullName>
    </recommendedName>
</protein>
<sequence>MKTFLLCVVILVALEILFRLGHWFRYRRPYHVSIKFPWNEGCVVPHPYLSFAYRRNSAILINQRLPYELHPNDYFSFKEPLHLNNYGHFGEDFASTKEPGVIRIACLGASTTANNIATDIRDFTYPALLRDMLEAAMPQKRFEVFNCGIGGWVSADILINYILNLSDLNLDYIILYHGYNDLYLHLSDDVRSDYSHNRKNFGEVIHRIKRAYYFPKFRFWHSYEFIKDRLLGTGNVRNDVLRLLVKHGVDIEADFKTLSIEQENFRKLLVLAQHKGTRVILSSFAFYDFRNDLVSKRYGQGVFLENALMAELADEFAALFVNQAELIPQDKRYFVDSIHFTPEGMTLLARNFANKLLAELKG</sequence>
<reference evidence="2" key="1">
    <citation type="submission" date="2011-11" db="EMBL/GenBank/DDBJ databases">
        <title>Improved High-Quality Draft sequence of Desulfovibrio sp. U5L.</title>
        <authorList>
            <consortium name="US DOE Joint Genome Institute"/>
            <person name="Lucas S."/>
            <person name="Han J."/>
            <person name="Lapidus A."/>
            <person name="Cheng J.-F."/>
            <person name="Goodwin L."/>
            <person name="Pitluck S."/>
            <person name="Peters L."/>
            <person name="Ovchinnikova G."/>
            <person name="Held B."/>
            <person name="Detter J.C."/>
            <person name="Han C."/>
            <person name="Tapia R."/>
            <person name="Land M."/>
            <person name="Hauser L."/>
            <person name="Kyrpides N."/>
            <person name="Ivanova N."/>
            <person name="Pagani I."/>
            <person name="Gabster J."/>
            <person name="Walker C."/>
            <person name="Stolyar S."/>
            <person name="Stahl D."/>
            <person name="Arkin A."/>
            <person name="Dehal P."/>
            <person name="Hazen T."/>
            <person name="Woyke T."/>
        </authorList>
    </citation>
    <scope>NUCLEOTIDE SEQUENCE [LARGE SCALE GENOMIC DNA]</scope>
    <source>
        <strain evidence="2">U5L</strain>
    </source>
</reference>
<dbReference type="GO" id="GO:0004622">
    <property type="term" value="F:phosphatidylcholine lysophospholipase activity"/>
    <property type="evidence" value="ECO:0007669"/>
    <property type="project" value="TreeGrafter"/>
</dbReference>
<proteinExistence type="predicted"/>
<dbReference type="HOGENOM" id="CLU_733333_0_0_7"/>
<gene>
    <name evidence="2" type="ORF">DesU5LDRAFT_0047</name>
</gene>
<accession>I2Q7L5</accession>
<dbReference type="InterPro" id="IPR036514">
    <property type="entry name" value="SGNH_hydro_sf"/>
</dbReference>
<dbReference type="InterPro" id="IPR051532">
    <property type="entry name" value="Ester_Hydrolysis_Enzymes"/>
</dbReference>
<dbReference type="PANTHER" id="PTHR30383:SF5">
    <property type="entry name" value="SGNH HYDROLASE-TYPE ESTERASE DOMAIN-CONTAINING PROTEIN"/>
    <property type="match status" value="1"/>
</dbReference>
<dbReference type="eggNOG" id="COG2755">
    <property type="taxonomic scope" value="Bacteria"/>
</dbReference>
<evidence type="ECO:0000313" key="2">
    <source>
        <dbReference type="EMBL" id="EIG55771.1"/>
    </source>
</evidence>
<dbReference type="Pfam" id="PF13472">
    <property type="entry name" value="Lipase_GDSL_2"/>
    <property type="match status" value="1"/>
</dbReference>
<organism evidence="2">
    <name type="scientific">Desulfovibrio sp. U5L</name>
    <dbReference type="NCBI Taxonomy" id="596152"/>
    <lineage>
        <taxon>Bacteria</taxon>
        <taxon>Pseudomonadati</taxon>
        <taxon>Thermodesulfobacteriota</taxon>
        <taxon>Desulfovibrionia</taxon>
        <taxon>Desulfovibrionales</taxon>
        <taxon>Desulfovibrionaceae</taxon>
        <taxon>Desulfovibrio</taxon>
    </lineage>
</organism>
<name>I2Q7L5_9BACT</name>
<dbReference type="SUPFAM" id="SSF52266">
    <property type="entry name" value="SGNH hydrolase"/>
    <property type="match status" value="1"/>
</dbReference>
<evidence type="ECO:0000259" key="1">
    <source>
        <dbReference type="Pfam" id="PF13472"/>
    </source>
</evidence>
<dbReference type="EMBL" id="JH600067">
    <property type="protein sequence ID" value="EIG55771.1"/>
    <property type="molecule type" value="Genomic_DNA"/>
</dbReference>
<dbReference type="PANTHER" id="PTHR30383">
    <property type="entry name" value="THIOESTERASE 1/PROTEASE 1/LYSOPHOSPHOLIPASE L1"/>
    <property type="match status" value="1"/>
</dbReference>